<dbReference type="AlphaFoldDB" id="A0A2Z3HTV5"/>
<dbReference type="GO" id="GO:0016301">
    <property type="term" value="F:kinase activity"/>
    <property type="evidence" value="ECO:0007669"/>
    <property type="project" value="UniProtKB-KW"/>
</dbReference>
<organism evidence="1 2">
    <name type="scientific">Phenylobacterium parvum</name>
    <dbReference type="NCBI Taxonomy" id="2201350"/>
    <lineage>
        <taxon>Bacteria</taxon>
        <taxon>Pseudomonadati</taxon>
        <taxon>Pseudomonadota</taxon>
        <taxon>Alphaproteobacteria</taxon>
        <taxon>Caulobacterales</taxon>
        <taxon>Caulobacteraceae</taxon>
        <taxon>Phenylobacterium</taxon>
    </lineage>
</organism>
<dbReference type="EMBL" id="CP029479">
    <property type="protein sequence ID" value="AWM76760.1"/>
    <property type="molecule type" value="Genomic_DNA"/>
</dbReference>
<accession>A0A2Z3HTV5</accession>
<gene>
    <name evidence="1" type="ORF">HYN04_02675</name>
</gene>
<name>A0A2Z3HTV5_9CAUL</name>
<proteinExistence type="predicted"/>
<sequence length="163" mass="17500">MVSELGVSTQVEGAQEALYAYWAGLRRGGRLPSRADIRPCEIKSLLPMLSLTEVSGDSRFRIRLAGTGLFGVYGAEITGRTLPEVYAGAAAEYWRRELGAIVTDRQPAIGVHSLGWRGAPHLSVLWMRLPLAANGEDVDMILGYDVVLGGERAGGFLSGIRAA</sequence>
<dbReference type="OrthoDB" id="8480244at2"/>
<keyword evidence="1" id="KW-0808">Transferase</keyword>
<keyword evidence="2" id="KW-1185">Reference proteome</keyword>
<dbReference type="InterPro" id="IPR009922">
    <property type="entry name" value="DUF1457"/>
</dbReference>
<dbReference type="Pfam" id="PF07310">
    <property type="entry name" value="PAS_5"/>
    <property type="match status" value="1"/>
</dbReference>
<reference evidence="2" key="1">
    <citation type="submission" date="2018-05" db="EMBL/GenBank/DDBJ databases">
        <title>Genome sequencing of Phenylobacterium sp. HYN0004.</title>
        <authorList>
            <person name="Yi H."/>
            <person name="Baek C."/>
        </authorList>
    </citation>
    <scope>NUCLEOTIDE SEQUENCE [LARGE SCALE GENOMIC DNA]</scope>
    <source>
        <strain evidence="2">HYN0004</strain>
    </source>
</reference>
<dbReference type="Proteomes" id="UP000247763">
    <property type="component" value="Chromosome"/>
</dbReference>
<keyword evidence="1" id="KW-0418">Kinase</keyword>
<dbReference type="RefSeq" id="WP_110449329.1">
    <property type="nucleotide sequence ID" value="NZ_CP029479.1"/>
</dbReference>
<evidence type="ECO:0000313" key="2">
    <source>
        <dbReference type="Proteomes" id="UP000247763"/>
    </source>
</evidence>
<protein>
    <submittedName>
        <fullName evidence="1">Histidine kinase</fullName>
    </submittedName>
</protein>
<dbReference type="KEGG" id="phb:HYN04_02675"/>
<evidence type="ECO:0000313" key="1">
    <source>
        <dbReference type="EMBL" id="AWM76760.1"/>
    </source>
</evidence>